<evidence type="ECO:0000256" key="6">
    <source>
        <dbReference type="SAM" id="Phobius"/>
    </source>
</evidence>
<evidence type="ECO:0000256" key="2">
    <source>
        <dbReference type="ARBA" id="ARBA00022801"/>
    </source>
</evidence>
<keyword evidence="11" id="KW-1185">Reference proteome</keyword>
<gene>
    <name evidence="10" type="ORF">MAR_019943</name>
</gene>
<comment type="similarity">
    <text evidence="1 5">Belongs to the glycosyl hydrolase 35 family.</text>
</comment>
<evidence type="ECO:0000259" key="7">
    <source>
        <dbReference type="Pfam" id="PF01301"/>
    </source>
</evidence>
<dbReference type="InterPro" id="IPR031330">
    <property type="entry name" value="Gly_Hdrlase_35_cat"/>
</dbReference>
<feature type="domain" description="Beta-galactosidase 1-like first all-beta" evidence="8">
    <location>
        <begin position="460"/>
        <end position="583"/>
    </location>
</feature>
<dbReference type="SUPFAM" id="SSF51445">
    <property type="entry name" value="(Trans)glycosidases"/>
    <property type="match status" value="1"/>
</dbReference>
<feature type="domain" description="Glycoside hydrolase 35 catalytic" evidence="7">
    <location>
        <begin position="213"/>
        <end position="386"/>
    </location>
</feature>
<proteinExistence type="inferred from homology"/>
<keyword evidence="6" id="KW-0472">Membrane</keyword>
<evidence type="ECO:0000256" key="4">
    <source>
        <dbReference type="RuleBase" id="RU000675"/>
    </source>
</evidence>
<organism evidence="10 11">
    <name type="scientific">Mya arenaria</name>
    <name type="common">Soft-shell clam</name>
    <dbReference type="NCBI Taxonomy" id="6604"/>
    <lineage>
        <taxon>Eukaryota</taxon>
        <taxon>Metazoa</taxon>
        <taxon>Spiralia</taxon>
        <taxon>Lophotrochozoa</taxon>
        <taxon>Mollusca</taxon>
        <taxon>Bivalvia</taxon>
        <taxon>Autobranchia</taxon>
        <taxon>Heteroconchia</taxon>
        <taxon>Euheterodonta</taxon>
        <taxon>Imparidentia</taxon>
        <taxon>Neoheterodontei</taxon>
        <taxon>Myida</taxon>
        <taxon>Myoidea</taxon>
        <taxon>Myidae</taxon>
        <taxon>Mya</taxon>
    </lineage>
</organism>
<comment type="catalytic activity">
    <reaction evidence="4">
        <text>Hydrolysis of terminal non-reducing beta-D-galactose residues in beta-D-galactosides.</text>
        <dbReference type="EC" id="3.2.1.23"/>
    </reaction>
</comment>
<dbReference type="Gene3D" id="2.60.120.260">
    <property type="entry name" value="Galactose-binding domain-like"/>
    <property type="match status" value="2"/>
</dbReference>
<evidence type="ECO:0000313" key="11">
    <source>
        <dbReference type="Proteomes" id="UP001164746"/>
    </source>
</evidence>
<keyword evidence="3 4" id="KW-0326">Glycosidase</keyword>
<feature type="domain" description="Glycoside hydrolase 35 catalytic" evidence="7">
    <location>
        <begin position="149"/>
        <end position="212"/>
    </location>
</feature>
<dbReference type="Proteomes" id="UP001164746">
    <property type="component" value="Chromosome 5"/>
</dbReference>
<feature type="domain" description="Beta-galactosidase galactose-binding" evidence="9">
    <location>
        <begin position="610"/>
        <end position="667"/>
    </location>
</feature>
<keyword evidence="2 4" id="KW-0378">Hydrolase</keyword>
<dbReference type="PIRSF" id="PIRSF006336">
    <property type="entry name" value="B-gal"/>
    <property type="match status" value="1"/>
</dbReference>
<dbReference type="InterPro" id="IPR001944">
    <property type="entry name" value="Glycoside_Hdrlase_35"/>
</dbReference>
<dbReference type="Gene3D" id="3.20.20.80">
    <property type="entry name" value="Glycosidases"/>
    <property type="match status" value="2"/>
</dbReference>
<evidence type="ECO:0000256" key="1">
    <source>
        <dbReference type="ARBA" id="ARBA00009809"/>
    </source>
</evidence>
<dbReference type="Pfam" id="PF21467">
    <property type="entry name" value="BetaGal_gal-bd"/>
    <property type="match status" value="1"/>
</dbReference>
<protein>
    <recommendedName>
        <fullName evidence="4">Beta-galactosidase</fullName>
        <ecNumber evidence="4">3.2.1.23</ecNumber>
    </recommendedName>
</protein>
<keyword evidence="6" id="KW-1133">Transmembrane helix</keyword>
<dbReference type="PANTHER" id="PTHR23421">
    <property type="entry name" value="BETA-GALACTOSIDASE RELATED"/>
    <property type="match status" value="1"/>
</dbReference>
<dbReference type="InterPro" id="IPR026283">
    <property type="entry name" value="B-gal_1-like"/>
</dbReference>
<dbReference type="Pfam" id="PF21317">
    <property type="entry name" value="BetaGal_ABD_1"/>
    <property type="match status" value="1"/>
</dbReference>
<reference evidence="10" key="1">
    <citation type="submission" date="2022-11" db="EMBL/GenBank/DDBJ databases">
        <title>Centuries of genome instability and evolution in soft-shell clam transmissible cancer (bioRxiv).</title>
        <authorList>
            <person name="Hart S.F.M."/>
            <person name="Yonemitsu M.A."/>
            <person name="Giersch R.M."/>
            <person name="Beal B.F."/>
            <person name="Arriagada G."/>
            <person name="Davis B.W."/>
            <person name="Ostrander E.A."/>
            <person name="Goff S.P."/>
            <person name="Metzger M.J."/>
        </authorList>
    </citation>
    <scope>NUCLEOTIDE SEQUENCE</scope>
    <source>
        <strain evidence="10">MELC-2E11</strain>
        <tissue evidence="10">Siphon/mantle</tissue>
    </source>
</reference>
<dbReference type="InterPro" id="IPR019801">
    <property type="entry name" value="Glyco_hydro_35_CS"/>
</dbReference>
<dbReference type="InterPro" id="IPR017853">
    <property type="entry name" value="GH"/>
</dbReference>
<evidence type="ECO:0000259" key="9">
    <source>
        <dbReference type="Pfam" id="PF21467"/>
    </source>
</evidence>
<dbReference type="InterPro" id="IPR008979">
    <property type="entry name" value="Galactose-bd-like_sf"/>
</dbReference>
<evidence type="ECO:0000313" key="10">
    <source>
        <dbReference type="EMBL" id="WAR04574.1"/>
    </source>
</evidence>
<dbReference type="EC" id="3.2.1.23" evidence="4"/>
<dbReference type="EMBL" id="CP111016">
    <property type="protein sequence ID" value="WAR04574.1"/>
    <property type="molecule type" value="Genomic_DNA"/>
</dbReference>
<dbReference type="PRINTS" id="PR00742">
    <property type="entry name" value="GLHYDRLASE35"/>
</dbReference>
<dbReference type="SUPFAM" id="SSF49785">
    <property type="entry name" value="Galactose-binding domain-like"/>
    <property type="match status" value="1"/>
</dbReference>
<dbReference type="PROSITE" id="PS01182">
    <property type="entry name" value="GLYCOSYL_HYDROL_F35"/>
    <property type="match status" value="1"/>
</dbReference>
<dbReference type="Pfam" id="PF01301">
    <property type="entry name" value="Glyco_hydro_35"/>
    <property type="match status" value="2"/>
</dbReference>
<sequence>MLYGDTQRRKNKGSESLLAQAVGQEAKEKMAKTMFSRSNLKLIIIGLIAILLCTKLWQMFLASPDVNLPPPDAKTDIPVWRHTNNPQGMTKQSLNDILSDIGKQGELDFERPLSEAEKETIHSVSNIKLPNLKNVYKSTGSLIFKNGEFFLKGEQLRILSGAMHYFRVMPQYWTDRMQKMKACGLNTLETYVSWNLHEESPGNFNFEGILNISWLLRDPNMKVRSNYLGYQKAVERFFNKLIPLITDLQYSNGGPIIAVQIENEFGSYSSEVKHLLFVKQLLVKNGIKELVFVSDGIVQDKTGFQVAPFYDESLPTANFMKYKLGEPLFQQIRSISPDFPLMVMEFWAGWFDHWGKAHANPSTKYFARDLEHLLKSGASVNFYMFHDYVAPISEYGEITPKYEIIRALIRKYEILPKAKPDLPQLPAPVSTANYGKVVIDEFLQLEDMMVPVKPIKLEHPVTMEKLDLGEGRGQNFGFVVYRVIIKHGKNLKFTKPARDRVQVLLNGIQVGVFTWMSSFWQTTFPVDKVFDENILDIIVEHQGRVNYVHQGFNRFNEEHKGLAGDVLLDDKPVTGNWSVYPLPFTKEQISKFEESKKWKPYANWKGVSSLYRGSLFINGTPRDTFVNMKGWKKGIVSINGFNLGRYWEEGPQKTLYVPAPILKPGSNKIVIFELNKASHSVTFDNVPNLG</sequence>
<accession>A0ABY7E5X3</accession>
<evidence type="ECO:0000259" key="8">
    <source>
        <dbReference type="Pfam" id="PF21317"/>
    </source>
</evidence>
<evidence type="ECO:0000256" key="3">
    <source>
        <dbReference type="ARBA" id="ARBA00023295"/>
    </source>
</evidence>
<evidence type="ECO:0000256" key="5">
    <source>
        <dbReference type="RuleBase" id="RU003679"/>
    </source>
</evidence>
<dbReference type="InterPro" id="IPR048912">
    <property type="entry name" value="BetaGal1-like_ABD1"/>
</dbReference>
<dbReference type="InterPro" id="IPR048913">
    <property type="entry name" value="BetaGal_gal-bd"/>
</dbReference>
<name>A0ABY7E5X3_MYAAR</name>
<keyword evidence="6" id="KW-0812">Transmembrane</keyword>
<feature type="transmembrane region" description="Helical" evidence="6">
    <location>
        <begin position="39"/>
        <end position="60"/>
    </location>
</feature>